<evidence type="ECO:0000313" key="3">
    <source>
        <dbReference type="Proteomes" id="UP001485043"/>
    </source>
</evidence>
<evidence type="ECO:0000313" key="2">
    <source>
        <dbReference type="EMBL" id="KAK9868408.1"/>
    </source>
</evidence>
<sequence>MLHSAGVSGNHESALSRKQTRKGDAGSSTAALAILEVDEKARKTVASHTASSMVIGHGVFNFAEFQHTEGDADATGKAALRGFHVVQVLAMDLACRAFTFSRH</sequence>
<evidence type="ECO:0000256" key="1">
    <source>
        <dbReference type="SAM" id="MobiDB-lite"/>
    </source>
</evidence>
<feature type="region of interest" description="Disordered" evidence="1">
    <location>
        <begin position="1"/>
        <end position="27"/>
    </location>
</feature>
<gene>
    <name evidence="2" type="ORF">WJX84_004617</name>
</gene>
<dbReference type="AlphaFoldDB" id="A0AAW1TI11"/>
<comment type="caution">
    <text evidence="2">The sequence shown here is derived from an EMBL/GenBank/DDBJ whole genome shotgun (WGS) entry which is preliminary data.</text>
</comment>
<proteinExistence type="predicted"/>
<reference evidence="2 3" key="1">
    <citation type="journal article" date="2024" name="Nat. Commun.">
        <title>Phylogenomics reveals the evolutionary origins of lichenization in chlorophyte algae.</title>
        <authorList>
            <person name="Puginier C."/>
            <person name="Libourel C."/>
            <person name="Otte J."/>
            <person name="Skaloud P."/>
            <person name="Haon M."/>
            <person name="Grisel S."/>
            <person name="Petersen M."/>
            <person name="Berrin J.G."/>
            <person name="Delaux P.M."/>
            <person name="Dal Grande F."/>
            <person name="Keller J."/>
        </authorList>
    </citation>
    <scope>NUCLEOTIDE SEQUENCE [LARGE SCALE GENOMIC DNA]</scope>
    <source>
        <strain evidence="2 3">SAG 2523</strain>
    </source>
</reference>
<organism evidence="2 3">
    <name type="scientific">Apatococcus fuscideae</name>
    <dbReference type="NCBI Taxonomy" id="2026836"/>
    <lineage>
        <taxon>Eukaryota</taxon>
        <taxon>Viridiplantae</taxon>
        <taxon>Chlorophyta</taxon>
        <taxon>core chlorophytes</taxon>
        <taxon>Trebouxiophyceae</taxon>
        <taxon>Chlorellales</taxon>
        <taxon>Chlorellaceae</taxon>
        <taxon>Apatococcus</taxon>
    </lineage>
</organism>
<keyword evidence="3" id="KW-1185">Reference proteome</keyword>
<accession>A0AAW1TI11</accession>
<dbReference type="Proteomes" id="UP001485043">
    <property type="component" value="Unassembled WGS sequence"/>
</dbReference>
<name>A0AAW1TI11_9CHLO</name>
<dbReference type="EMBL" id="JALJOV010000030">
    <property type="protein sequence ID" value="KAK9868408.1"/>
    <property type="molecule type" value="Genomic_DNA"/>
</dbReference>
<protein>
    <submittedName>
        <fullName evidence="2">Uncharacterized protein</fullName>
    </submittedName>
</protein>